<feature type="signal peptide" evidence="2">
    <location>
        <begin position="1"/>
        <end position="15"/>
    </location>
</feature>
<keyword evidence="5" id="KW-1185">Reference proteome</keyword>
<gene>
    <name evidence="4" type="primary">Aste57867_17310</name>
    <name evidence="3" type="ORF">As57867_017251</name>
    <name evidence="4" type="ORF">ASTE57867_17310</name>
</gene>
<name>A0A485L7S3_9STRA</name>
<dbReference type="EMBL" id="VJMH01006088">
    <property type="protein sequence ID" value="KAF0691484.1"/>
    <property type="molecule type" value="Genomic_DNA"/>
</dbReference>
<keyword evidence="1" id="KW-0472">Membrane</keyword>
<reference evidence="3" key="2">
    <citation type="submission" date="2019-06" db="EMBL/GenBank/DDBJ databases">
        <title>Genomics analysis of Aphanomyces spp. identifies a new class of oomycete effector associated with host adaptation.</title>
        <authorList>
            <person name="Gaulin E."/>
        </authorList>
    </citation>
    <scope>NUCLEOTIDE SEQUENCE</scope>
    <source>
        <strain evidence="3">CBS 578.67</strain>
    </source>
</reference>
<dbReference type="AlphaFoldDB" id="A0A485L7S3"/>
<organism evidence="4 5">
    <name type="scientific">Aphanomyces stellatus</name>
    <dbReference type="NCBI Taxonomy" id="120398"/>
    <lineage>
        <taxon>Eukaryota</taxon>
        <taxon>Sar</taxon>
        <taxon>Stramenopiles</taxon>
        <taxon>Oomycota</taxon>
        <taxon>Saprolegniomycetes</taxon>
        <taxon>Saprolegniales</taxon>
        <taxon>Verrucalvaceae</taxon>
        <taxon>Aphanomyces</taxon>
    </lineage>
</organism>
<keyword evidence="2" id="KW-0732">Signal</keyword>
<accession>A0A485L7S3</accession>
<evidence type="ECO:0000256" key="2">
    <source>
        <dbReference type="SAM" id="SignalP"/>
    </source>
</evidence>
<dbReference type="EMBL" id="CAADRA010006109">
    <property type="protein sequence ID" value="VFT94066.1"/>
    <property type="molecule type" value="Genomic_DNA"/>
</dbReference>
<evidence type="ECO:0000313" key="3">
    <source>
        <dbReference type="EMBL" id="KAF0691484.1"/>
    </source>
</evidence>
<protein>
    <submittedName>
        <fullName evidence="4">Aste57867_17310 protein</fullName>
    </submittedName>
</protein>
<evidence type="ECO:0000313" key="4">
    <source>
        <dbReference type="EMBL" id="VFT94066.1"/>
    </source>
</evidence>
<proteinExistence type="predicted"/>
<sequence>MRVLSLVSLVAFAVAATFRDLVRDESYSLVQDATLQWVVAGDSSRALLETAFHVSSNVAPRGSLTCLDHALLRNNRFALEHLKQVETPPDHGKDNLRVAAKWMQAVPESDCMDEMGIRGLARVITTDVTVLCGDTMLLHVEGDGSSAHTIDAALNIVAGSAKVSIHHVNDSSSTAPRGFGGDAYAALSSQPTVVTGRTPTSKHWLAWFLPNVITPKDKVRVALDPQAIDARQRHFESIKHAMHACPLEDVVVRGVVGAGWAVTTTTSSRGLYSYATAFNLKYANTTETQESLKAWAKDVATDLVDMGHGCSNTKTLCFQTLSALWSPALLPWQSMRDHRYVVVFTGAAAFLVLVFVAMPAIVQSSRLRRSRDEYTSLVDPLDEDYESSSSSDEDDYFVVRRQYM</sequence>
<dbReference type="Proteomes" id="UP000332933">
    <property type="component" value="Unassembled WGS sequence"/>
</dbReference>
<feature type="chain" id="PRO_5033437334" evidence="2">
    <location>
        <begin position="16"/>
        <end position="404"/>
    </location>
</feature>
<evidence type="ECO:0000313" key="5">
    <source>
        <dbReference type="Proteomes" id="UP000332933"/>
    </source>
</evidence>
<feature type="transmembrane region" description="Helical" evidence="1">
    <location>
        <begin position="340"/>
        <end position="362"/>
    </location>
</feature>
<keyword evidence="1" id="KW-0812">Transmembrane</keyword>
<keyword evidence="1" id="KW-1133">Transmembrane helix</keyword>
<reference evidence="4 5" key="1">
    <citation type="submission" date="2019-03" db="EMBL/GenBank/DDBJ databases">
        <authorList>
            <person name="Gaulin E."/>
            <person name="Dumas B."/>
        </authorList>
    </citation>
    <scope>NUCLEOTIDE SEQUENCE [LARGE SCALE GENOMIC DNA]</scope>
    <source>
        <strain evidence="4">CBS 568.67</strain>
    </source>
</reference>
<evidence type="ECO:0000256" key="1">
    <source>
        <dbReference type="SAM" id="Phobius"/>
    </source>
</evidence>